<dbReference type="OMA" id="DGGFMCT"/>
<dbReference type="PROSITE" id="PS50097">
    <property type="entry name" value="BTB"/>
    <property type="match status" value="1"/>
</dbReference>
<protein>
    <recommendedName>
        <fullName evidence="2">BTB domain-containing protein</fullName>
    </recommendedName>
</protein>
<dbReference type="Proteomes" id="UP000827892">
    <property type="component" value="Chromosome II"/>
</dbReference>
<dbReference type="InterPro" id="IPR011333">
    <property type="entry name" value="SKP1/BTB/POZ_sf"/>
</dbReference>
<dbReference type="InterPro" id="IPR000210">
    <property type="entry name" value="BTB/POZ_dom"/>
</dbReference>
<feature type="region of interest" description="Disordered" evidence="1">
    <location>
        <begin position="430"/>
        <end position="449"/>
    </location>
</feature>
<dbReference type="Gene3D" id="3.30.160.60">
    <property type="entry name" value="Classic Zinc Finger"/>
    <property type="match status" value="1"/>
</dbReference>
<evidence type="ECO:0000313" key="4">
    <source>
        <dbReference type="Proteomes" id="UP000827892"/>
    </source>
</evidence>
<accession>A0AAE9DH88</accession>
<dbReference type="Gene3D" id="3.30.710.10">
    <property type="entry name" value="Potassium Channel Kv1.1, Chain A"/>
    <property type="match status" value="1"/>
</dbReference>
<feature type="region of interest" description="Disordered" evidence="1">
    <location>
        <begin position="1"/>
        <end position="23"/>
    </location>
</feature>
<name>A0AAE9DH88_CAEBR</name>
<dbReference type="InterPro" id="IPR013087">
    <property type="entry name" value="Znf_C2H2_type"/>
</dbReference>
<feature type="compositionally biased region" description="Low complexity" evidence="1">
    <location>
        <begin position="433"/>
        <end position="444"/>
    </location>
</feature>
<feature type="compositionally biased region" description="Pro residues" evidence="1">
    <location>
        <begin position="1"/>
        <end position="11"/>
    </location>
</feature>
<gene>
    <name evidence="3" type="ORF">L3Y34_017247</name>
</gene>
<sequence length="475" mass="51983">MEEENPSPPPTGSESSQPSSPLRADFDTKIHLTYSTDDDKIEEEVLFGHRTVLSTFSPILRQLIDDATSSSSPTSSSSTSSESSSDECFTSIKLDLSIFPNALCAFKVILDAMYSGDIKMAGIVQPNEILAICQFCQISFLDQKIISLASATPPMTLASALQCSNPFLQYTSAPPNYLSTMLNLWTNPFFGALFGSQGLAFSPPSESRTQSEGSSPRANSSSTPPTTDLEKIVPNDDKEGWCRNKKYIEKVDGGFMCTVCRKIYGRYNSVSYHVTIYHRNPPIKCEENGCNFSTREARYIHFHKYYRHHIPLPENIDLGSRKCPFCRHVSKSPAMLEKHIARHETEGPAGSPVGALKRAQSKKKIIVPTMASDVIPAATTSSIFGPSAANSNIPIQCSLCTFSTNSTDLLFIHLAMQHTQELAQCSGMLADNSSETSTSTSSSSDGEPMITDIDLDIKPLIDQSLMLHLNTPLSN</sequence>
<dbReference type="KEGG" id="cbr:CBG_00742"/>
<dbReference type="EMBL" id="CP090892">
    <property type="protein sequence ID" value="ULU04339.1"/>
    <property type="molecule type" value="Genomic_DNA"/>
</dbReference>
<dbReference type="AlphaFoldDB" id="A0AAE9DH88"/>
<organism evidence="3 4">
    <name type="scientific">Caenorhabditis briggsae</name>
    <dbReference type="NCBI Taxonomy" id="6238"/>
    <lineage>
        <taxon>Eukaryota</taxon>
        <taxon>Metazoa</taxon>
        <taxon>Ecdysozoa</taxon>
        <taxon>Nematoda</taxon>
        <taxon>Chromadorea</taxon>
        <taxon>Rhabditida</taxon>
        <taxon>Rhabditina</taxon>
        <taxon>Rhabditomorpha</taxon>
        <taxon>Rhabditoidea</taxon>
        <taxon>Rhabditidae</taxon>
        <taxon>Peloderinae</taxon>
        <taxon>Caenorhabditis</taxon>
    </lineage>
</organism>
<dbReference type="SUPFAM" id="SSF57667">
    <property type="entry name" value="beta-beta-alpha zinc fingers"/>
    <property type="match status" value="1"/>
</dbReference>
<dbReference type="SMART" id="SM00355">
    <property type="entry name" value="ZnF_C2H2"/>
    <property type="match status" value="4"/>
</dbReference>
<evidence type="ECO:0000256" key="1">
    <source>
        <dbReference type="SAM" id="MobiDB-lite"/>
    </source>
</evidence>
<evidence type="ECO:0000259" key="2">
    <source>
        <dbReference type="PROSITE" id="PS50097"/>
    </source>
</evidence>
<feature type="domain" description="BTB" evidence="2">
    <location>
        <begin position="26"/>
        <end position="122"/>
    </location>
</feature>
<dbReference type="PROSITE" id="PS00028">
    <property type="entry name" value="ZINC_FINGER_C2H2_1"/>
    <property type="match status" value="1"/>
</dbReference>
<proteinExistence type="predicted"/>
<feature type="region of interest" description="Disordered" evidence="1">
    <location>
        <begin position="201"/>
        <end position="233"/>
    </location>
</feature>
<evidence type="ECO:0000313" key="3">
    <source>
        <dbReference type="EMBL" id="ULU04339.1"/>
    </source>
</evidence>
<reference evidence="3 4" key="1">
    <citation type="submission" date="2022-05" db="EMBL/GenBank/DDBJ databases">
        <title>Chromosome-level reference genomes for two strains of Caenorhabditis briggsae: an improved platform for comparative genomics.</title>
        <authorList>
            <person name="Stevens L."/>
            <person name="Andersen E.C."/>
        </authorList>
    </citation>
    <scope>NUCLEOTIDE SEQUENCE [LARGE SCALE GENOMIC DNA]</scope>
    <source>
        <strain evidence="3">QX1410_ONT</strain>
        <tissue evidence="3">Whole-organism</tissue>
    </source>
</reference>
<feature type="compositionally biased region" description="Polar residues" evidence="1">
    <location>
        <begin position="204"/>
        <end position="226"/>
    </location>
</feature>
<dbReference type="RefSeq" id="XP_002630306.2">
    <property type="nucleotide sequence ID" value="XM_002630260.2"/>
</dbReference>
<dbReference type="InterPro" id="IPR036236">
    <property type="entry name" value="Znf_C2H2_sf"/>
</dbReference>